<dbReference type="SUPFAM" id="SSF54001">
    <property type="entry name" value="Cysteine proteinases"/>
    <property type="match status" value="1"/>
</dbReference>
<dbReference type="SUPFAM" id="SSF49758">
    <property type="entry name" value="Calpain large subunit, middle domain (domain III)"/>
    <property type="match status" value="1"/>
</dbReference>
<feature type="domain" description="C2" evidence="6">
    <location>
        <begin position="538"/>
        <end position="655"/>
    </location>
</feature>
<comment type="similarity">
    <text evidence="1">Belongs to the peptidase C2 family.</text>
</comment>
<dbReference type="SMART" id="SM00720">
    <property type="entry name" value="calpain_III"/>
    <property type="match status" value="1"/>
</dbReference>
<dbReference type="Pfam" id="PF00168">
    <property type="entry name" value="C2"/>
    <property type="match status" value="1"/>
</dbReference>
<evidence type="ECO:0000256" key="3">
    <source>
        <dbReference type="ARBA" id="ARBA00022801"/>
    </source>
</evidence>
<dbReference type="Gene3D" id="3.90.70.10">
    <property type="entry name" value="Cysteine proteinases"/>
    <property type="match status" value="1"/>
</dbReference>
<dbReference type="InterPro" id="IPR035892">
    <property type="entry name" value="C2_domain_sf"/>
</dbReference>
<dbReference type="PANTHER" id="PTHR10183:SF379">
    <property type="entry name" value="CALPAIN-5"/>
    <property type="match status" value="1"/>
</dbReference>
<dbReference type="InterPro" id="IPR001300">
    <property type="entry name" value="Peptidase_C2_calpain_cat"/>
</dbReference>
<dbReference type="InterPro" id="IPR036213">
    <property type="entry name" value="Calpain_III_sf"/>
</dbReference>
<dbReference type="SMART" id="SM00239">
    <property type="entry name" value="C2"/>
    <property type="match status" value="1"/>
</dbReference>
<evidence type="ECO:0000256" key="1">
    <source>
        <dbReference type="ARBA" id="ARBA00007623"/>
    </source>
</evidence>
<dbReference type="Gene3D" id="2.60.120.380">
    <property type="match status" value="1"/>
</dbReference>
<dbReference type="PROSITE" id="PS50004">
    <property type="entry name" value="C2"/>
    <property type="match status" value="1"/>
</dbReference>
<dbReference type="InterPro" id="IPR022682">
    <property type="entry name" value="Calpain_domain_III"/>
</dbReference>
<dbReference type="SMART" id="SM00230">
    <property type="entry name" value="CysPc"/>
    <property type="match status" value="1"/>
</dbReference>
<dbReference type="PRINTS" id="PR00704">
    <property type="entry name" value="CALPAIN"/>
</dbReference>
<dbReference type="InterPro" id="IPR022683">
    <property type="entry name" value="Calpain_III"/>
</dbReference>
<dbReference type="InterPro" id="IPR000008">
    <property type="entry name" value="C2_dom"/>
</dbReference>
<proteinExistence type="inferred from homology"/>
<dbReference type="WBParaSite" id="MCU_001770-RB">
    <property type="protein sequence ID" value="MCU_001770-RB"/>
    <property type="gene ID" value="MCU_001770"/>
</dbReference>
<protein>
    <submittedName>
        <fullName evidence="8">Calpain catalytic domain-containing protein</fullName>
    </submittedName>
</protein>
<dbReference type="Pfam" id="PF00648">
    <property type="entry name" value="Peptidase_C2"/>
    <property type="match status" value="1"/>
</dbReference>
<organism evidence="8">
    <name type="scientific">Mesocestoides corti</name>
    <name type="common">Flatworm</name>
    <dbReference type="NCBI Taxonomy" id="53468"/>
    <lineage>
        <taxon>Eukaryota</taxon>
        <taxon>Metazoa</taxon>
        <taxon>Spiralia</taxon>
        <taxon>Lophotrochozoa</taxon>
        <taxon>Platyhelminthes</taxon>
        <taxon>Cestoda</taxon>
        <taxon>Eucestoda</taxon>
        <taxon>Cyclophyllidea</taxon>
        <taxon>Mesocestoididae</taxon>
        <taxon>Mesocestoides</taxon>
    </lineage>
</organism>
<keyword evidence="4" id="KW-0788">Thiol protease</keyword>
<reference evidence="8" key="1">
    <citation type="submission" date="2019-11" db="UniProtKB">
        <authorList>
            <consortium name="WormBaseParasite"/>
        </authorList>
    </citation>
    <scope>IDENTIFICATION</scope>
</reference>
<dbReference type="GO" id="GO:0004198">
    <property type="term" value="F:calcium-dependent cysteine-type endopeptidase activity"/>
    <property type="evidence" value="ECO:0007669"/>
    <property type="project" value="InterPro"/>
</dbReference>
<dbReference type="GO" id="GO:0005737">
    <property type="term" value="C:cytoplasm"/>
    <property type="evidence" value="ECO:0007669"/>
    <property type="project" value="TreeGrafter"/>
</dbReference>
<sequence length="687" mass="76563">MQPLSFKNEDYNKIKAAHLSRGIFYEDETFTNVVTSLQSLSGSIPDKPQFKRPNDISDNAVLKVDGPPGAICLGSLSNVNIVLAMSIVAERNKFLDALFPDLKELNTFERSTGYVGLFRVRFWIDGVPTDVVVDDLLPVINDKIICPHSSNPNEFWPSILTKAYAKMLGGFDHLENVRLEDALEDLTGCVLDTLSFNNLSGANDLRRIQTFEVLEHALTDGAIILLCTKSKLTSDIKEHDLAPNNGALSANESGTSFEELCAPRCLGCVDPATGLCSNYAYMLTKTCLVPRDLSVKGAVLSALKITQDPPKERLLRLRSVLTVASKSSSFGEWKGSYSDSSKEWEDLTVNQRTRIGLVISTEAEFWMPLAALVEFFAGGIVCLLPKTGLFNQWTLADYHGSWPGERSGGGLGFRKSFLQNPQYMFQVTKDTPEEVLVSLTRKYTWNSDTQSIVEEPSPPPIGFGLLKVENNREVRAHVLSLCNIVDVRGPKPHRAIFGRYHLEKGRYILVPFLEEPQQEANYYLRLFFPRSLLSRELIHDQPPRGVFALFTSSPIIITRVELRKGTNLARLNSRGAPSPYCRVSCEGSSCCSQVKTSNSNPKWNDSFVFYRSKPTKQPIKLEVFDKHTIGADEFLGECIINTPESTGTGDFDLDLYSKPTGNEGKVRLKGTIFVSIYTVDVENYMDI</sequence>
<evidence type="ECO:0000256" key="2">
    <source>
        <dbReference type="ARBA" id="ARBA00022670"/>
    </source>
</evidence>
<evidence type="ECO:0000256" key="5">
    <source>
        <dbReference type="PROSITE-ProRule" id="PRU00239"/>
    </source>
</evidence>
<dbReference type="AlphaFoldDB" id="A0A5K3EMS2"/>
<keyword evidence="3" id="KW-0378">Hydrolase</keyword>
<accession>A0A5K3EMS2</accession>
<dbReference type="PROSITE" id="PS50203">
    <property type="entry name" value="CALPAIN_CAT"/>
    <property type="match status" value="1"/>
</dbReference>
<comment type="caution">
    <text evidence="5">Lacks conserved residue(s) required for the propagation of feature annotation.</text>
</comment>
<dbReference type="InterPro" id="IPR022684">
    <property type="entry name" value="Calpain_cysteine_protease"/>
</dbReference>
<dbReference type="GO" id="GO:0006508">
    <property type="term" value="P:proteolysis"/>
    <property type="evidence" value="ECO:0007669"/>
    <property type="project" value="UniProtKB-KW"/>
</dbReference>
<evidence type="ECO:0000313" key="8">
    <source>
        <dbReference type="WBParaSite" id="MCU_001770-RB"/>
    </source>
</evidence>
<dbReference type="SUPFAM" id="SSF49562">
    <property type="entry name" value="C2 domain (Calcium/lipid-binding domain, CaLB)"/>
    <property type="match status" value="1"/>
</dbReference>
<dbReference type="Gene3D" id="2.60.40.150">
    <property type="entry name" value="C2 domain"/>
    <property type="match status" value="1"/>
</dbReference>
<evidence type="ECO:0000259" key="7">
    <source>
        <dbReference type="PROSITE" id="PS50203"/>
    </source>
</evidence>
<dbReference type="PANTHER" id="PTHR10183">
    <property type="entry name" value="CALPAIN"/>
    <property type="match status" value="1"/>
</dbReference>
<dbReference type="Pfam" id="PF01067">
    <property type="entry name" value="Calpain_III"/>
    <property type="match status" value="1"/>
</dbReference>
<evidence type="ECO:0000256" key="4">
    <source>
        <dbReference type="ARBA" id="ARBA00022807"/>
    </source>
</evidence>
<evidence type="ECO:0000259" key="6">
    <source>
        <dbReference type="PROSITE" id="PS50004"/>
    </source>
</evidence>
<keyword evidence="2" id="KW-0645">Protease</keyword>
<feature type="domain" description="Calpain catalytic" evidence="7">
    <location>
        <begin position="24"/>
        <end position="385"/>
    </location>
</feature>
<dbReference type="InterPro" id="IPR038765">
    <property type="entry name" value="Papain-like_cys_pep_sf"/>
</dbReference>
<name>A0A5K3EMS2_MESCO</name>